<dbReference type="InterPro" id="IPR027417">
    <property type="entry name" value="P-loop_NTPase"/>
</dbReference>
<sequence length="1156" mass="126694">MDGSENQDHTQPRKSRPDVINKNQEHETTGQGRQVPAVWGSDTSPRLEDGDVAGVPNGLDSVDGKVTVNGLETDVDPGSSRMNTNALESKEATQSVHSQAVRFRQKAQKDVCVSSQHTRAPRGDFGFDQNELGGESWSSSRDYLSTNHKCSQRPHSFCVVDMRRSPVEGSGSEYKASRQDTGTGRGGCHPNSLSSIKGMASRNRPVRPMSLVVEGSSKVCDINSLKHGGPGAEDRWNFARRLRAFSLSFQRRTSFSQGDKKSPDKSRVCVQKQDSMQRCTTHEDCIPNENERVRPPPSSALQRAPRSIRKSFSFRIRSGRRSSDGVQSGISAADDAVKEDRHNAGSSVGQRKRSPRGAAAKTGDHKWQNFLQRRTSLRVRGRPKLCDTEVPGWNPAFVPPEGRFRRLISQIFSRKNGPEEIPISGDHPEVSSPSGAASTNIPSIHVEPPITDPASGDLQEFHSCTTEDAETEKLNVGLFRDIADQDSPSFLGFLHNTCDCDMSQGIHFKKKINLCGEHFVIQVEDYGAFSNFQPCESQMDAALLFCGLHDSKTVQDISRFLETMTFRNGSSPPIVLVGSRDGVRPILNLSNGLGRKYTFYEASMDNGFDVAHLFQYIIRKVLESQGSEKHTGKTNTLPNISLTPQRRNSHHSLTKTGSFRTSTPVRQVGSSGSPSSFRKSSRRRPNIFPSTRGGEAERKVGDERTERIGSGRAIPIKQGNLSKWSGTLNKEWKKKYVTLCENGLLTYHPRLNEYMQNVNGKEIDLLSTTVKIPGKRPPRAFSPGTSPRTSSSTRPVSADGGHGTRNVCESEKGTQDLRPSSVSSIEQGATSYSGTGSSIEDFASAGSNPTSPSQTSSPPQSTKQQHRRKRNFNPDALTPEPDDAYEFTIVSLSEESWLFRADGPEEQQAWVSAIQAQILARLQASEGNKVKSEQDETSSVTIQTIINTPGNSVCVDCGAPNPTWASLNLGALMCIECCSGHRALGAHLSRVRSLHLDHWPPGQAGILAAMGNQLANSVWEATCSTTDKLCPNTTRQEKEHWIEQKYKDKAYLAPLPQLELPLGQQLAHATADGNVRLVMQLVAHSERDDINATDGEGRTALHVACQQGNSVLAQLLIWYGADMDKHDVHGQTALNSAQLAGNASCVHLLLQNQPKP</sequence>
<dbReference type="Gene3D" id="2.30.29.30">
    <property type="entry name" value="Pleckstrin-homology domain (PH domain)/Phosphotyrosine-binding domain (PTB)"/>
    <property type="match status" value="1"/>
</dbReference>
<feature type="compositionally biased region" description="Low complexity" evidence="9">
    <location>
        <begin position="849"/>
        <end position="863"/>
    </location>
</feature>
<evidence type="ECO:0000259" key="11">
    <source>
        <dbReference type="PROSITE" id="PS50115"/>
    </source>
</evidence>
<dbReference type="GO" id="GO:0005096">
    <property type="term" value="F:GTPase activator activity"/>
    <property type="evidence" value="ECO:0007669"/>
    <property type="project" value="UniProtKB-KW"/>
</dbReference>
<dbReference type="InterPro" id="IPR036770">
    <property type="entry name" value="Ankyrin_rpt-contain_sf"/>
</dbReference>
<feature type="compositionally biased region" description="Basic and acidic residues" evidence="9">
    <location>
        <begin position="694"/>
        <end position="709"/>
    </location>
</feature>
<feature type="compositionally biased region" description="Polar residues" evidence="9">
    <location>
        <begin position="817"/>
        <end position="838"/>
    </location>
</feature>
<dbReference type="SUPFAM" id="SSF50729">
    <property type="entry name" value="PH domain-like"/>
    <property type="match status" value="1"/>
</dbReference>
<dbReference type="SMART" id="SM00105">
    <property type="entry name" value="ArfGap"/>
    <property type="match status" value="1"/>
</dbReference>
<feature type="compositionally biased region" description="Polar residues" evidence="9">
    <location>
        <begin position="633"/>
        <end position="646"/>
    </location>
</feature>
<evidence type="ECO:0000256" key="4">
    <source>
        <dbReference type="ARBA" id="ARBA00022771"/>
    </source>
</evidence>
<comment type="similarity">
    <text evidence="1">Belongs to the centaurin gamma-like family.</text>
</comment>
<dbReference type="Gene3D" id="1.10.220.150">
    <property type="entry name" value="Arf GTPase activating protein"/>
    <property type="match status" value="1"/>
</dbReference>
<dbReference type="Gene3D" id="3.40.50.300">
    <property type="entry name" value="P-loop containing nucleotide triphosphate hydrolases"/>
    <property type="match status" value="1"/>
</dbReference>
<dbReference type="SMART" id="SM00248">
    <property type="entry name" value="ANK"/>
    <property type="match status" value="1"/>
</dbReference>
<reference evidence="12" key="1">
    <citation type="submission" date="2025-05" db="UniProtKB">
        <authorList>
            <consortium name="Ensembl"/>
        </authorList>
    </citation>
    <scope>IDENTIFICATION</scope>
</reference>
<feature type="compositionally biased region" description="Polar residues" evidence="9">
    <location>
        <begin position="654"/>
        <end position="669"/>
    </location>
</feature>
<evidence type="ECO:0000256" key="3">
    <source>
        <dbReference type="ARBA" id="ARBA00022723"/>
    </source>
</evidence>
<evidence type="ECO:0000256" key="7">
    <source>
        <dbReference type="PROSITE-ProRule" id="PRU00023"/>
    </source>
</evidence>
<dbReference type="Ensembl" id="ENSEBUT00000010516.1">
    <property type="protein sequence ID" value="ENSEBUP00000009980.1"/>
    <property type="gene ID" value="ENSEBUG00000006336.1"/>
</dbReference>
<dbReference type="PROSITE" id="PS50088">
    <property type="entry name" value="ANK_REPEAT"/>
    <property type="match status" value="1"/>
</dbReference>
<evidence type="ECO:0000256" key="5">
    <source>
        <dbReference type="ARBA" id="ARBA00022833"/>
    </source>
</evidence>
<dbReference type="PROSITE" id="PS50115">
    <property type="entry name" value="ARFGAP"/>
    <property type="match status" value="1"/>
</dbReference>
<protein>
    <recommendedName>
        <fullName evidence="14">Arf-GAP with GTPase, ANK repeat and PH domain-containing protein 1-like</fullName>
    </recommendedName>
</protein>
<evidence type="ECO:0008006" key="14">
    <source>
        <dbReference type="Google" id="ProtNLM"/>
    </source>
</evidence>
<dbReference type="PROSITE" id="PS50297">
    <property type="entry name" value="ANK_REP_REGION"/>
    <property type="match status" value="1"/>
</dbReference>
<proteinExistence type="inferred from homology"/>
<dbReference type="GeneTree" id="ENSGT00940000154793"/>
<evidence type="ECO:0000256" key="9">
    <source>
        <dbReference type="SAM" id="MobiDB-lite"/>
    </source>
</evidence>
<dbReference type="Gene3D" id="1.25.40.20">
    <property type="entry name" value="Ankyrin repeat-containing domain"/>
    <property type="match status" value="1"/>
</dbReference>
<feature type="region of interest" description="Disordered" evidence="9">
    <location>
        <begin position="770"/>
        <end position="882"/>
    </location>
</feature>
<dbReference type="SUPFAM" id="SSF52540">
    <property type="entry name" value="P-loop containing nucleoside triphosphate hydrolases"/>
    <property type="match status" value="1"/>
</dbReference>
<dbReference type="GO" id="GO:0003924">
    <property type="term" value="F:GTPase activity"/>
    <property type="evidence" value="ECO:0007669"/>
    <property type="project" value="TreeGrafter"/>
</dbReference>
<keyword evidence="4 8" id="KW-0863">Zinc-finger</keyword>
<feature type="compositionally biased region" description="Basic and acidic residues" evidence="9">
    <location>
        <begin position="258"/>
        <end position="267"/>
    </location>
</feature>
<feature type="compositionally biased region" description="Low complexity" evidence="9">
    <location>
        <begin position="782"/>
        <end position="797"/>
    </location>
</feature>
<dbReference type="InterPro" id="IPR037278">
    <property type="entry name" value="ARFGAP/RecO"/>
</dbReference>
<keyword evidence="5" id="KW-0862">Zinc</keyword>
<feature type="region of interest" description="Disordered" evidence="9">
    <location>
        <begin position="252"/>
        <end position="364"/>
    </location>
</feature>
<dbReference type="GO" id="GO:0008270">
    <property type="term" value="F:zinc ion binding"/>
    <property type="evidence" value="ECO:0007669"/>
    <property type="project" value="UniProtKB-KW"/>
</dbReference>
<feature type="domain" description="Arf-GAP" evidence="11">
    <location>
        <begin position="939"/>
        <end position="1059"/>
    </location>
</feature>
<name>A0A8C4Q4H8_EPTBU</name>
<dbReference type="SUPFAM" id="SSF48403">
    <property type="entry name" value="Ankyrin repeat"/>
    <property type="match status" value="1"/>
</dbReference>
<dbReference type="InterPro" id="IPR001164">
    <property type="entry name" value="ArfGAP_dom"/>
</dbReference>
<evidence type="ECO:0000256" key="2">
    <source>
        <dbReference type="ARBA" id="ARBA00022468"/>
    </source>
</evidence>
<dbReference type="Pfam" id="PF01412">
    <property type="entry name" value="ArfGap"/>
    <property type="match status" value="1"/>
</dbReference>
<dbReference type="InterPro" id="IPR051282">
    <property type="entry name" value="Arf-GAP_GTPase_ANK_PH"/>
</dbReference>
<feature type="repeat" description="ANK" evidence="7">
    <location>
        <begin position="1096"/>
        <end position="1128"/>
    </location>
</feature>
<evidence type="ECO:0000256" key="1">
    <source>
        <dbReference type="ARBA" id="ARBA00005430"/>
    </source>
</evidence>
<keyword evidence="3" id="KW-0479">Metal-binding</keyword>
<feature type="region of interest" description="Disordered" evidence="9">
    <location>
        <begin position="627"/>
        <end position="713"/>
    </location>
</feature>
<keyword evidence="13" id="KW-1185">Reference proteome</keyword>
<feature type="compositionally biased region" description="Basic and acidic residues" evidence="9">
    <location>
        <begin position="280"/>
        <end position="294"/>
    </location>
</feature>
<feature type="compositionally biased region" description="Basic and acidic residues" evidence="9">
    <location>
        <begin position="1"/>
        <end position="28"/>
    </location>
</feature>
<dbReference type="InterPro" id="IPR002110">
    <property type="entry name" value="Ankyrin_rpt"/>
</dbReference>
<evidence type="ECO:0000256" key="8">
    <source>
        <dbReference type="PROSITE-ProRule" id="PRU00288"/>
    </source>
</evidence>
<accession>A0A8C4Q4H8</accession>
<dbReference type="PROSITE" id="PS50003">
    <property type="entry name" value="PH_DOMAIN"/>
    <property type="match status" value="1"/>
</dbReference>
<dbReference type="InterPro" id="IPR038508">
    <property type="entry name" value="ArfGAP_dom_sf"/>
</dbReference>
<keyword evidence="2" id="KW-0343">GTPase activation</keyword>
<feature type="region of interest" description="Disordered" evidence="9">
    <location>
        <begin position="1"/>
        <end position="81"/>
    </location>
</feature>
<dbReference type="InterPro" id="IPR011993">
    <property type="entry name" value="PH-like_dom_sf"/>
</dbReference>
<dbReference type="Pfam" id="PF12796">
    <property type="entry name" value="Ank_2"/>
    <property type="match status" value="1"/>
</dbReference>
<dbReference type="SMART" id="SM00233">
    <property type="entry name" value="PH"/>
    <property type="match status" value="1"/>
</dbReference>
<dbReference type="FunFam" id="1.10.220.150:FF:000009">
    <property type="entry name" value="stromal membrane-associated protein 1 isoform X1"/>
    <property type="match status" value="1"/>
</dbReference>
<dbReference type="Ensembl" id="ENSEBUT00000010434.1">
    <property type="protein sequence ID" value="ENSEBUP00000009901.1"/>
    <property type="gene ID" value="ENSEBUG00000006336.1"/>
</dbReference>
<evidence type="ECO:0000259" key="10">
    <source>
        <dbReference type="PROSITE" id="PS50003"/>
    </source>
</evidence>
<evidence type="ECO:0000256" key="6">
    <source>
        <dbReference type="ARBA" id="ARBA00023043"/>
    </source>
</evidence>
<organism evidence="12 13">
    <name type="scientific">Eptatretus burgeri</name>
    <name type="common">Inshore hagfish</name>
    <dbReference type="NCBI Taxonomy" id="7764"/>
    <lineage>
        <taxon>Eukaryota</taxon>
        <taxon>Metazoa</taxon>
        <taxon>Chordata</taxon>
        <taxon>Craniata</taxon>
        <taxon>Vertebrata</taxon>
        <taxon>Cyclostomata</taxon>
        <taxon>Myxini</taxon>
        <taxon>Myxiniformes</taxon>
        <taxon>Myxinidae</taxon>
        <taxon>Eptatretinae</taxon>
        <taxon>Eptatretus</taxon>
    </lineage>
</organism>
<evidence type="ECO:0000313" key="13">
    <source>
        <dbReference type="Proteomes" id="UP000694388"/>
    </source>
</evidence>
<evidence type="ECO:0000313" key="12">
    <source>
        <dbReference type="Ensembl" id="ENSEBUP00000009901.1"/>
    </source>
</evidence>
<dbReference type="InterPro" id="IPR001849">
    <property type="entry name" value="PH_domain"/>
</dbReference>
<feature type="compositionally biased region" description="Polar residues" evidence="9">
    <location>
        <begin position="431"/>
        <end position="442"/>
    </location>
</feature>
<dbReference type="SUPFAM" id="SSF57863">
    <property type="entry name" value="ArfGap/RecO-like zinc finger"/>
    <property type="match status" value="1"/>
</dbReference>
<dbReference type="PANTHER" id="PTHR45819:SF5">
    <property type="entry name" value="CENTAURIN-GAMMA-1A"/>
    <property type="match status" value="1"/>
</dbReference>
<dbReference type="PANTHER" id="PTHR45819">
    <property type="entry name" value="CENTAURIN-GAMMA-1A"/>
    <property type="match status" value="1"/>
</dbReference>
<feature type="domain" description="PH" evidence="10">
    <location>
        <begin position="714"/>
        <end position="919"/>
    </location>
</feature>
<dbReference type="AlphaFoldDB" id="A0A8C4Q4H8"/>
<feature type="region of interest" description="Disordered" evidence="9">
    <location>
        <begin position="167"/>
        <end position="198"/>
    </location>
</feature>
<keyword evidence="6 7" id="KW-0040">ANK repeat</keyword>
<dbReference type="PRINTS" id="PR00405">
    <property type="entry name" value="REVINTRACTNG"/>
</dbReference>
<dbReference type="Proteomes" id="UP000694388">
    <property type="component" value="Unplaced"/>
</dbReference>
<feature type="region of interest" description="Disordered" evidence="9">
    <location>
        <begin position="423"/>
        <end position="459"/>
    </location>
</feature>